<dbReference type="Pfam" id="PF07686">
    <property type="entry name" value="V-set"/>
    <property type="match status" value="1"/>
</dbReference>
<accession>A0A3Q2VUV7</accession>
<keyword evidence="8" id="KW-0812">Transmembrane</keyword>
<dbReference type="GO" id="GO:0002376">
    <property type="term" value="P:immune system process"/>
    <property type="evidence" value="ECO:0007669"/>
    <property type="project" value="UniProtKB-KW"/>
</dbReference>
<organism evidence="11 12">
    <name type="scientific">Haplochromis burtoni</name>
    <name type="common">Burton's mouthbrooder</name>
    <name type="synonym">Chromis burtoni</name>
    <dbReference type="NCBI Taxonomy" id="8153"/>
    <lineage>
        <taxon>Eukaryota</taxon>
        <taxon>Metazoa</taxon>
        <taxon>Chordata</taxon>
        <taxon>Craniata</taxon>
        <taxon>Vertebrata</taxon>
        <taxon>Euteleostomi</taxon>
        <taxon>Actinopterygii</taxon>
        <taxon>Neopterygii</taxon>
        <taxon>Teleostei</taxon>
        <taxon>Neoteleostei</taxon>
        <taxon>Acanthomorphata</taxon>
        <taxon>Ovalentaria</taxon>
        <taxon>Cichlomorphae</taxon>
        <taxon>Cichliformes</taxon>
        <taxon>Cichlidae</taxon>
        <taxon>African cichlids</taxon>
        <taxon>Pseudocrenilabrinae</taxon>
        <taxon>Haplochromini</taxon>
        <taxon>Haplochromis</taxon>
    </lineage>
</organism>
<dbReference type="PANTHER" id="PTHR19433:SF111">
    <property type="entry name" value="T CELL RECEPTOR ALPHA VARIABLE 4"/>
    <property type="match status" value="1"/>
</dbReference>
<evidence type="ECO:0000313" key="12">
    <source>
        <dbReference type="Proteomes" id="UP000264840"/>
    </source>
</evidence>
<dbReference type="InterPro" id="IPR052051">
    <property type="entry name" value="TCR_complex_component"/>
</dbReference>
<keyword evidence="8" id="KW-1133">Transmembrane helix</keyword>
<dbReference type="GeneTree" id="ENSGT00940000172678"/>
<evidence type="ECO:0000313" key="11">
    <source>
        <dbReference type="Ensembl" id="ENSHBUP00000015529.1"/>
    </source>
</evidence>
<dbReference type="SUPFAM" id="SSF48726">
    <property type="entry name" value="Immunoglobulin"/>
    <property type="match status" value="1"/>
</dbReference>
<dbReference type="Proteomes" id="UP000264840">
    <property type="component" value="Unplaced"/>
</dbReference>
<dbReference type="GO" id="GO:0005886">
    <property type="term" value="C:plasma membrane"/>
    <property type="evidence" value="ECO:0007669"/>
    <property type="project" value="UniProtKB-SubCell"/>
</dbReference>
<reference evidence="11" key="2">
    <citation type="submission" date="2025-09" db="UniProtKB">
        <authorList>
            <consortium name="Ensembl"/>
        </authorList>
    </citation>
    <scope>IDENTIFICATION</scope>
</reference>
<keyword evidence="4" id="KW-0391">Immunity</keyword>
<evidence type="ECO:0000256" key="6">
    <source>
        <dbReference type="ARBA" id="ARBA00023157"/>
    </source>
</evidence>
<keyword evidence="12" id="KW-1185">Reference proteome</keyword>
<keyword evidence="6" id="KW-1015">Disulfide bond</keyword>
<protein>
    <recommendedName>
        <fullName evidence="10">Ig-like domain-containing protein</fullName>
    </recommendedName>
</protein>
<reference evidence="11" key="1">
    <citation type="submission" date="2025-08" db="UniProtKB">
        <authorList>
            <consortium name="Ensembl"/>
        </authorList>
    </citation>
    <scope>IDENTIFICATION</scope>
</reference>
<dbReference type="SMART" id="SM00409">
    <property type="entry name" value="IG"/>
    <property type="match status" value="1"/>
</dbReference>
<feature type="signal peptide" evidence="9">
    <location>
        <begin position="1"/>
        <end position="22"/>
    </location>
</feature>
<dbReference type="Ensembl" id="ENSHBUT00000023829.1">
    <property type="protein sequence ID" value="ENSHBUP00000015529.1"/>
    <property type="gene ID" value="ENSHBUG00000017443.1"/>
</dbReference>
<evidence type="ECO:0000256" key="3">
    <source>
        <dbReference type="ARBA" id="ARBA00022729"/>
    </source>
</evidence>
<evidence type="ECO:0000256" key="9">
    <source>
        <dbReference type="SAM" id="SignalP"/>
    </source>
</evidence>
<comment type="subcellular location">
    <subcellularLocation>
        <location evidence="1">Cell membrane</location>
    </subcellularLocation>
</comment>
<feature type="chain" id="PRO_5018667793" description="Ig-like domain-containing protein" evidence="9">
    <location>
        <begin position="23"/>
        <end position="232"/>
    </location>
</feature>
<name>A0A3Q2VUV7_HAPBU</name>
<evidence type="ECO:0000256" key="7">
    <source>
        <dbReference type="ARBA" id="ARBA00023180"/>
    </source>
</evidence>
<dbReference type="STRING" id="8153.ENSHBUP00000015529"/>
<sequence length="232" mass="25817">MRSFVLSTALFLSSLSWISVSGSEFQTVEVQSGEDVTLQCSNISRSSTHTEWFRVVNRATLSCIASMYGSNGQASFCDGFQNGKFNMTSNNVAVFLQIKPVDLSDAGLYFCGFFLDYHIIISTRVQLRIQGEFRLKTFLCNFKECNRTTQPLSIILAGLTGLLSIVVIVLVLKVRKPQTGKCGYNLFHLLLQNVDSVYLKSAALRLHPQTPRSRRPAIETQVETHVVYAASA</sequence>
<dbReference type="GO" id="GO:0009617">
    <property type="term" value="P:response to bacterium"/>
    <property type="evidence" value="ECO:0007669"/>
    <property type="project" value="TreeGrafter"/>
</dbReference>
<feature type="domain" description="Ig-like" evidence="10">
    <location>
        <begin position="18"/>
        <end position="111"/>
    </location>
</feature>
<evidence type="ECO:0000256" key="2">
    <source>
        <dbReference type="ARBA" id="ARBA00022475"/>
    </source>
</evidence>
<evidence type="ECO:0000256" key="8">
    <source>
        <dbReference type="SAM" id="Phobius"/>
    </source>
</evidence>
<keyword evidence="2" id="KW-1003">Cell membrane</keyword>
<dbReference type="PROSITE" id="PS50835">
    <property type="entry name" value="IG_LIKE"/>
    <property type="match status" value="1"/>
</dbReference>
<dbReference type="InterPro" id="IPR007110">
    <property type="entry name" value="Ig-like_dom"/>
</dbReference>
<keyword evidence="7" id="KW-0325">Glycoprotein</keyword>
<dbReference type="InterPro" id="IPR003599">
    <property type="entry name" value="Ig_sub"/>
</dbReference>
<feature type="transmembrane region" description="Helical" evidence="8">
    <location>
        <begin position="152"/>
        <end position="172"/>
    </location>
</feature>
<dbReference type="AlphaFoldDB" id="A0A3Q2VUV7"/>
<dbReference type="InterPro" id="IPR013106">
    <property type="entry name" value="Ig_V-set"/>
</dbReference>
<dbReference type="Gene3D" id="2.60.40.10">
    <property type="entry name" value="Immunoglobulins"/>
    <property type="match status" value="1"/>
</dbReference>
<proteinExistence type="predicted"/>
<dbReference type="PANTHER" id="PTHR19433">
    <property type="entry name" value="T-CELL RECEPTOR ALPHA CHAIN V REGION-RELATED"/>
    <property type="match status" value="1"/>
</dbReference>
<keyword evidence="5 8" id="KW-0472">Membrane</keyword>
<evidence type="ECO:0000256" key="4">
    <source>
        <dbReference type="ARBA" id="ARBA00022859"/>
    </source>
</evidence>
<evidence type="ECO:0000256" key="5">
    <source>
        <dbReference type="ARBA" id="ARBA00023136"/>
    </source>
</evidence>
<evidence type="ECO:0000256" key="1">
    <source>
        <dbReference type="ARBA" id="ARBA00004236"/>
    </source>
</evidence>
<dbReference type="InterPro" id="IPR013783">
    <property type="entry name" value="Ig-like_fold"/>
</dbReference>
<dbReference type="InterPro" id="IPR036179">
    <property type="entry name" value="Ig-like_dom_sf"/>
</dbReference>
<evidence type="ECO:0000259" key="10">
    <source>
        <dbReference type="PROSITE" id="PS50835"/>
    </source>
</evidence>
<keyword evidence="3 9" id="KW-0732">Signal</keyword>